<sequence>MKSGLEKITSTLAKLGKSCLNVIRKVKWGRWFSKDSKINGVIKEMKLGEKSKNVSSAAWKEMRQMKLENPVKSVGMKLFFMFFFSILIGVLAVGLVSYSISKGVIKNKVSDSSVQTITQAGQKMDFLFSTFDDTTLQIMLNKDIQDLLDKQTGLDKGSYEYLDLTRQLSDKLNTVIFSNKSIKSLHMYRPDGTLIIISGAGGSTLAGNVDEQDWFKKIMDANGKVVWLDSKTTGYSSNSSNTFAVGRVMRNTLTNSTSGILVLELSTELLSKEVSGISLGREAVWCSSTPPISSLQQQITREWEKILLCSFLRSSRLWKKAPLRIKTII</sequence>
<evidence type="ECO:0000259" key="7">
    <source>
        <dbReference type="Pfam" id="PF02743"/>
    </source>
</evidence>
<keyword evidence="9" id="KW-1185">Reference proteome</keyword>
<reference evidence="8 9" key="1">
    <citation type="journal article" date="2024" name="Int. J. Syst. Evol. Microbiol.">
        <title>Paenibacillus hexagrammi sp. nov., a novel bacterium isolated from the gut content of Hexagrammos agrammus.</title>
        <authorList>
            <person name="Jung H.K."/>
            <person name="Kim D.G."/>
            <person name="Zin H."/>
            <person name="Park J."/>
            <person name="Jung H."/>
            <person name="Kim Y.O."/>
            <person name="Kong H.J."/>
            <person name="Kim J.W."/>
            <person name="Kim Y.S."/>
        </authorList>
    </citation>
    <scope>NUCLEOTIDE SEQUENCE [LARGE SCALE GENOMIC DNA]</scope>
    <source>
        <strain evidence="8 9">YPD9-1</strain>
    </source>
</reference>
<evidence type="ECO:0000313" key="8">
    <source>
        <dbReference type="EMBL" id="UJF31940.1"/>
    </source>
</evidence>
<organism evidence="8 9">
    <name type="scientific">Paenibacillus hexagrammi</name>
    <dbReference type="NCBI Taxonomy" id="2908839"/>
    <lineage>
        <taxon>Bacteria</taxon>
        <taxon>Bacillati</taxon>
        <taxon>Bacillota</taxon>
        <taxon>Bacilli</taxon>
        <taxon>Bacillales</taxon>
        <taxon>Paenibacillaceae</taxon>
        <taxon>Paenibacillus</taxon>
    </lineage>
</organism>
<keyword evidence="5 6" id="KW-0472">Membrane</keyword>
<keyword evidence="2" id="KW-1003">Cell membrane</keyword>
<evidence type="ECO:0000256" key="5">
    <source>
        <dbReference type="ARBA" id="ARBA00023136"/>
    </source>
</evidence>
<dbReference type="EMBL" id="CP090978">
    <property type="protein sequence ID" value="UJF31940.1"/>
    <property type="molecule type" value="Genomic_DNA"/>
</dbReference>
<accession>A0ABY3SET1</accession>
<evidence type="ECO:0000256" key="6">
    <source>
        <dbReference type="SAM" id="Phobius"/>
    </source>
</evidence>
<evidence type="ECO:0000256" key="1">
    <source>
        <dbReference type="ARBA" id="ARBA00004651"/>
    </source>
</evidence>
<keyword evidence="4 6" id="KW-1133">Transmembrane helix</keyword>
<dbReference type="Proteomes" id="UP001649230">
    <property type="component" value="Chromosome"/>
</dbReference>
<comment type="subcellular location">
    <subcellularLocation>
        <location evidence="1">Cell membrane</location>
        <topology evidence="1">Multi-pass membrane protein</topology>
    </subcellularLocation>
</comment>
<evidence type="ECO:0000256" key="4">
    <source>
        <dbReference type="ARBA" id="ARBA00022989"/>
    </source>
</evidence>
<dbReference type="RefSeq" id="WP_235118285.1">
    <property type="nucleotide sequence ID" value="NZ_CP090978.1"/>
</dbReference>
<proteinExistence type="predicted"/>
<feature type="domain" description="Cache" evidence="7">
    <location>
        <begin position="105"/>
        <end position="283"/>
    </location>
</feature>
<keyword evidence="3 6" id="KW-0812">Transmembrane</keyword>
<dbReference type="Pfam" id="PF02743">
    <property type="entry name" value="dCache_1"/>
    <property type="match status" value="1"/>
</dbReference>
<protein>
    <submittedName>
        <fullName evidence="8">Cache domain-containing protein</fullName>
    </submittedName>
</protein>
<name>A0ABY3SET1_9BACL</name>
<gene>
    <name evidence="8" type="ORF">L0M14_19575</name>
</gene>
<evidence type="ECO:0000313" key="9">
    <source>
        <dbReference type="Proteomes" id="UP001649230"/>
    </source>
</evidence>
<feature type="transmembrane region" description="Helical" evidence="6">
    <location>
        <begin position="78"/>
        <end position="100"/>
    </location>
</feature>
<evidence type="ECO:0000256" key="2">
    <source>
        <dbReference type="ARBA" id="ARBA00022475"/>
    </source>
</evidence>
<evidence type="ECO:0000256" key="3">
    <source>
        <dbReference type="ARBA" id="ARBA00022692"/>
    </source>
</evidence>
<dbReference type="InterPro" id="IPR033479">
    <property type="entry name" value="dCache_1"/>
</dbReference>